<dbReference type="RefSeq" id="YP_009204759.1">
    <property type="nucleotide sequence ID" value="NC_028869.1"/>
</dbReference>
<dbReference type="GeneID" id="26631361"/>
<dbReference type="Proteomes" id="UP000201904">
    <property type="component" value="Segment"/>
</dbReference>
<name>A0A0K2FNM3_9CAUD</name>
<dbReference type="KEGG" id="vg:26631361"/>
<sequence length="163" mass="18730">MFVKLNRQKMLDLIETIEADAERRAEEWVEAEKAFRVQERKDWVESNKATLRALRDLLSLKLKNGGVVPLEELRALGLKSRWGDPEVPFFAPTTLKFTYKGKEYPPSKPVLHVNSPLLDLKAALQTVTDEEVSTSALASMGFRNLEWFWRRVREAQASEAQSQ</sequence>
<accession>A0A0K2FNM3</accession>
<keyword evidence="2" id="KW-1185">Reference proteome</keyword>
<evidence type="ECO:0000313" key="2">
    <source>
        <dbReference type="Proteomes" id="UP000201904"/>
    </source>
</evidence>
<gene>
    <name evidence="1" type="ORF">HYRO_221</name>
</gene>
<organism evidence="1 2">
    <name type="scientific">Mycobacterium phage HyRo</name>
    <dbReference type="NCBI Taxonomy" id="1698710"/>
    <lineage>
        <taxon>Viruses</taxon>
        <taxon>Duplodnaviria</taxon>
        <taxon>Heunggongvirae</taxon>
        <taxon>Uroviricota</taxon>
        <taxon>Caudoviricetes</taxon>
        <taxon>Ceeclamvirinae</taxon>
        <taxon>Bixzunavirus</taxon>
        <taxon>Bixzunavirus hyro</taxon>
    </lineage>
</organism>
<protein>
    <submittedName>
        <fullName evidence="1">Uncharacterized protein</fullName>
    </submittedName>
</protein>
<evidence type="ECO:0000313" key="1">
    <source>
        <dbReference type="EMBL" id="ALA48388.1"/>
    </source>
</evidence>
<reference evidence="1 2" key="1">
    <citation type="submission" date="2015-07" db="EMBL/GenBank/DDBJ databases">
        <authorList>
            <person name="Rodel H."/>
            <person name="Hlope Z.R."/>
            <person name="Mbambo L.M."/>
            <person name="Mkhwanazi N.P."/>
            <person name="Mvuna L.D."/>
            <person name="Ncobeni N.P."/>
            <person name="Larsen M.H."/>
            <person name="Russell D.A."/>
            <person name="Bowman C.A."/>
            <person name="Pope W.H."/>
            <person name="Mavrich T.N."/>
            <person name="Guerrero C.A."/>
            <person name="Jacobs-Sera D."/>
            <person name="Hendrix R.W."/>
            <person name="Hatfull G.F."/>
        </authorList>
    </citation>
    <scope>NUCLEOTIDE SEQUENCE [LARGE SCALE GENOMIC DNA]</scope>
</reference>
<dbReference type="EMBL" id="KT281790">
    <property type="protein sequence ID" value="ALA48388.1"/>
    <property type="molecule type" value="Genomic_DNA"/>
</dbReference>
<proteinExistence type="predicted"/>